<dbReference type="SUPFAM" id="SSF52402">
    <property type="entry name" value="Adenine nucleotide alpha hydrolases-like"/>
    <property type="match status" value="1"/>
</dbReference>
<name>A0A5M6CB59_9BACT</name>
<sequence length="161" mass="18604">MKNILIPTDFTIKSLKLINAAVEQFKGEPLKIYLIHALEPDSSISGLLFFKKRSKANFMYSDSFLDACEMLRNKYCSALKGIHIEFYFGQTNSYKKNFLEARKIDAIMLPLNYKFERCSGDSRDPFEVWRQKFVPVQYHSLSELPMPKSILSESKASLLSI</sequence>
<comment type="caution">
    <text evidence="1">The sequence shown here is derived from an EMBL/GenBank/DDBJ whole genome shotgun (WGS) entry which is preliminary data.</text>
</comment>
<dbReference type="RefSeq" id="WP_150033870.1">
    <property type="nucleotide sequence ID" value="NZ_VWSH01000004.1"/>
</dbReference>
<evidence type="ECO:0000313" key="2">
    <source>
        <dbReference type="Proteomes" id="UP000323632"/>
    </source>
</evidence>
<proteinExistence type="predicted"/>
<dbReference type="AlphaFoldDB" id="A0A5M6CB59"/>
<protein>
    <recommendedName>
        <fullName evidence="3">UspA domain-containing protein</fullName>
    </recommendedName>
</protein>
<accession>A0A5M6CB59</accession>
<dbReference type="Proteomes" id="UP000323632">
    <property type="component" value="Unassembled WGS sequence"/>
</dbReference>
<gene>
    <name evidence="1" type="ORF">F0919_16375</name>
</gene>
<reference evidence="1 2" key="1">
    <citation type="submission" date="2019-09" db="EMBL/GenBank/DDBJ databases">
        <title>Genome sequence and assembly of Taibaiella sp.</title>
        <authorList>
            <person name="Chhetri G."/>
        </authorList>
    </citation>
    <scope>NUCLEOTIDE SEQUENCE [LARGE SCALE GENOMIC DNA]</scope>
    <source>
        <strain evidence="1 2">KVB11</strain>
    </source>
</reference>
<dbReference type="EMBL" id="VWSH01000004">
    <property type="protein sequence ID" value="KAA5532367.1"/>
    <property type="molecule type" value="Genomic_DNA"/>
</dbReference>
<evidence type="ECO:0008006" key="3">
    <source>
        <dbReference type="Google" id="ProtNLM"/>
    </source>
</evidence>
<keyword evidence="2" id="KW-1185">Reference proteome</keyword>
<organism evidence="1 2">
    <name type="scientific">Taibaiella lutea</name>
    <dbReference type="NCBI Taxonomy" id="2608001"/>
    <lineage>
        <taxon>Bacteria</taxon>
        <taxon>Pseudomonadati</taxon>
        <taxon>Bacteroidota</taxon>
        <taxon>Chitinophagia</taxon>
        <taxon>Chitinophagales</taxon>
        <taxon>Chitinophagaceae</taxon>
        <taxon>Taibaiella</taxon>
    </lineage>
</organism>
<evidence type="ECO:0000313" key="1">
    <source>
        <dbReference type="EMBL" id="KAA5532367.1"/>
    </source>
</evidence>